<dbReference type="InterPro" id="IPR036165">
    <property type="entry name" value="YefM-like_sf"/>
</dbReference>
<dbReference type="RefSeq" id="WP_343950760.1">
    <property type="nucleotide sequence ID" value="NZ_BAAAHQ010000015.1"/>
</dbReference>
<organism evidence="3 4">
    <name type="scientific">Nonomuraea longicatena</name>
    <dbReference type="NCBI Taxonomy" id="83682"/>
    <lineage>
        <taxon>Bacteria</taxon>
        <taxon>Bacillati</taxon>
        <taxon>Actinomycetota</taxon>
        <taxon>Actinomycetes</taxon>
        <taxon>Streptosporangiales</taxon>
        <taxon>Streptosporangiaceae</taxon>
        <taxon>Nonomuraea</taxon>
    </lineage>
</organism>
<dbReference type="Gene3D" id="3.40.1620.10">
    <property type="entry name" value="YefM-like domain"/>
    <property type="match status" value="1"/>
</dbReference>
<comment type="caution">
    <text evidence="3">The sequence shown here is derived from an EMBL/GenBank/DDBJ whole genome shotgun (WGS) entry which is preliminary data.</text>
</comment>
<sequence>MAITDSLGIAEARSQLGTLVARAVHGHQPTTISRSTTERAVLISEDDYKALLRARHELEVSRVSDAIAAHGRGEREMMTYDSKEAFYADLGLPVPGEHS</sequence>
<dbReference type="SUPFAM" id="SSF143120">
    <property type="entry name" value="YefM-like"/>
    <property type="match status" value="1"/>
</dbReference>
<proteinExistence type="inferred from homology"/>
<protein>
    <recommendedName>
        <fullName evidence="2">Antitoxin</fullName>
    </recommendedName>
</protein>
<comment type="function">
    <text evidence="2">Antitoxin component of a type II toxin-antitoxin (TA) system.</text>
</comment>
<keyword evidence="4" id="KW-1185">Reference proteome</keyword>
<comment type="similarity">
    <text evidence="1 2">Belongs to the phD/YefM antitoxin family.</text>
</comment>
<dbReference type="InterPro" id="IPR006442">
    <property type="entry name" value="Antitoxin_Phd/YefM"/>
</dbReference>
<reference evidence="4" key="1">
    <citation type="journal article" date="2019" name="Int. J. Syst. Evol. Microbiol.">
        <title>The Global Catalogue of Microorganisms (GCM) 10K type strain sequencing project: providing services to taxonomists for standard genome sequencing and annotation.</title>
        <authorList>
            <consortium name="The Broad Institute Genomics Platform"/>
            <consortium name="The Broad Institute Genome Sequencing Center for Infectious Disease"/>
            <person name="Wu L."/>
            <person name="Ma J."/>
        </authorList>
    </citation>
    <scope>NUCLEOTIDE SEQUENCE [LARGE SCALE GENOMIC DNA]</scope>
    <source>
        <strain evidence="4">JCM 11136</strain>
    </source>
</reference>
<dbReference type="NCBIfam" id="TIGR01552">
    <property type="entry name" value="phd_fam"/>
    <property type="match status" value="1"/>
</dbReference>
<accession>A0ABP3ZZD7</accession>
<evidence type="ECO:0000313" key="4">
    <source>
        <dbReference type="Proteomes" id="UP001501578"/>
    </source>
</evidence>
<name>A0ABP3ZZD7_9ACTN</name>
<evidence type="ECO:0000256" key="1">
    <source>
        <dbReference type="ARBA" id="ARBA00009981"/>
    </source>
</evidence>
<gene>
    <name evidence="3" type="ORF">GCM10009560_33190</name>
</gene>
<dbReference type="Proteomes" id="UP001501578">
    <property type="component" value="Unassembled WGS sequence"/>
</dbReference>
<evidence type="ECO:0000313" key="3">
    <source>
        <dbReference type="EMBL" id="GAA0929376.1"/>
    </source>
</evidence>
<evidence type="ECO:0000256" key="2">
    <source>
        <dbReference type="RuleBase" id="RU362080"/>
    </source>
</evidence>
<dbReference type="Pfam" id="PF02604">
    <property type="entry name" value="PhdYeFM_antitox"/>
    <property type="match status" value="1"/>
</dbReference>
<dbReference type="EMBL" id="BAAAHQ010000015">
    <property type="protein sequence ID" value="GAA0929376.1"/>
    <property type="molecule type" value="Genomic_DNA"/>
</dbReference>